<dbReference type="PROSITE" id="PS50111">
    <property type="entry name" value="CHEMOTAXIS_TRANSDUC_2"/>
    <property type="match status" value="1"/>
</dbReference>
<comment type="caution">
    <text evidence="11">The sequence shown here is derived from an EMBL/GenBank/DDBJ whole genome shotgun (WGS) entry which is preliminary data.</text>
</comment>
<dbReference type="PANTHER" id="PTHR32089">
    <property type="entry name" value="METHYL-ACCEPTING CHEMOTAXIS PROTEIN MCPB"/>
    <property type="match status" value="1"/>
</dbReference>
<evidence type="ECO:0000259" key="9">
    <source>
        <dbReference type="PROSITE" id="PS50111"/>
    </source>
</evidence>
<evidence type="ECO:0000256" key="8">
    <source>
        <dbReference type="SAM" id="Phobius"/>
    </source>
</evidence>
<proteinExistence type="inferred from homology"/>
<dbReference type="SMART" id="SM00283">
    <property type="entry name" value="MA"/>
    <property type="match status" value="1"/>
</dbReference>
<dbReference type="EMBL" id="AAOW01000009">
    <property type="protein sequence ID" value="EAR61293.1"/>
    <property type="molecule type" value="Genomic_DNA"/>
</dbReference>
<evidence type="ECO:0000256" key="7">
    <source>
        <dbReference type="PROSITE-ProRule" id="PRU00284"/>
    </source>
</evidence>
<evidence type="ECO:0000313" key="11">
    <source>
        <dbReference type="EMBL" id="EAR61293.1"/>
    </source>
</evidence>
<dbReference type="FunFam" id="1.10.287.950:FF:000001">
    <property type="entry name" value="Methyl-accepting chemotaxis sensory transducer"/>
    <property type="match status" value="1"/>
</dbReference>
<evidence type="ECO:0000256" key="1">
    <source>
        <dbReference type="ARBA" id="ARBA00004141"/>
    </source>
</evidence>
<dbReference type="Pfam" id="PF00015">
    <property type="entry name" value="MCPsignal"/>
    <property type="match status" value="1"/>
</dbReference>
<evidence type="ECO:0000256" key="4">
    <source>
        <dbReference type="ARBA" id="ARBA00023136"/>
    </source>
</evidence>
<dbReference type="GO" id="GO:0016020">
    <property type="term" value="C:membrane"/>
    <property type="evidence" value="ECO:0007669"/>
    <property type="project" value="UniProtKB-SubCell"/>
</dbReference>
<dbReference type="GO" id="GO:0006935">
    <property type="term" value="P:chemotaxis"/>
    <property type="evidence" value="ECO:0007669"/>
    <property type="project" value="InterPro"/>
</dbReference>
<dbReference type="Gene3D" id="1.10.287.950">
    <property type="entry name" value="Methyl-accepting chemotaxis protein"/>
    <property type="match status" value="1"/>
</dbReference>
<dbReference type="PROSITE" id="PS50885">
    <property type="entry name" value="HAMP"/>
    <property type="match status" value="1"/>
</dbReference>
<feature type="transmembrane region" description="Helical" evidence="8">
    <location>
        <begin position="308"/>
        <end position="333"/>
    </location>
</feature>
<reference evidence="11 12" key="1">
    <citation type="submission" date="2006-02" db="EMBL/GenBank/DDBJ databases">
        <authorList>
            <person name="Pinhassi J."/>
            <person name="Pedros-Alio C."/>
            <person name="Ferriera S."/>
            <person name="Johnson J."/>
            <person name="Kravitz S."/>
            <person name="Halpern A."/>
            <person name="Remington K."/>
            <person name="Beeson K."/>
            <person name="Tran B."/>
            <person name="Rogers Y.-H."/>
            <person name="Friedman R."/>
            <person name="Venter J.C."/>
        </authorList>
    </citation>
    <scope>NUCLEOTIDE SEQUENCE [LARGE SCALE GENOMIC DNA]</scope>
    <source>
        <strain evidence="11 12">MED92</strain>
    </source>
</reference>
<accession>A0A7U8C4B9</accession>
<dbReference type="OrthoDB" id="2489132at2"/>
<dbReference type="InterPro" id="IPR004090">
    <property type="entry name" value="Chemotax_Me-accpt_rcpt"/>
</dbReference>
<evidence type="ECO:0000259" key="10">
    <source>
        <dbReference type="PROSITE" id="PS50885"/>
    </source>
</evidence>
<comment type="similarity">
    <text evidence="6">Belongs to the methyl-accepting chemotaxis (MCP) protein family.</text>
</comment>
<dbReference type="InterPro" id="IPR003660">
    <property type="entry name" value="HAMP_dom"/>
</dbReference>
<keyword evidence="3 8" id="KW-1133">Transmembrane helix</keyword>
<gene>
    <name evidence="11" type="ORF">MED92_11219</name>
</gene>
<name>A0A7U8C4B9_NEPCE</name>
<keyword evidence="5 7" id="KW-0807">Transducer</keyword>
<dbReference type="SUPFAM" id="SSF58104">
    <property type="entry name" value="Methyl-accepting chemotaxis protein (MCP) signaling domain"/>
    <property type="match status" value="1"/>
</dbReference>
<evidence type="ECO:0000256" key="2">
    <source>
        <dbReference type="ARBA" id="ARBA00022692"/>
    </source>
</evidence>
<feature type="domain" description="Methyl-accepting transducer" evidence="9">
    <location>
        <begin position="388"/>
        <end position="624"/>
    </location>
</feature>
<dbReference type="PRINTS" id="PR00260">
    <property type="entry name" value="CHEMTRNSDUCR"/>
</dbReference>
<organism evidence="11 12">
    <name type="scientific">Neptuniibacter caesariensis</name>
    <dbReference type="NCBI Taxonomy" id="207954"/>
    <lineage>
        <taxon>Bacteria</taxon>
        <taxon>Pseudomonadati</taxon>
        <taxon>Pseudomonadota</taxon>
        <taxon>Gammaproteobacteria</taxon>
        <taxon>Oceanospirillales</taxon>
        <taxon>Oceanospirillaceae</taxon>
        <taxon>Neptuniibacter</taxon>
    </lineage>
</organism>
<keyword evidence="4 8" id="KW-0472">Membrane</keyword>
<dbReference type="GO" id="GO:0007165">
    <property type="term" value="P:signal transduction"/>
    <property type="evidence" value="ECO:0007669"/>
    <property type="project" value="UniProtKB-KW"/>
</dbReference>
<dbReference type="GO" id="GO:0004888">
    <property type="term" value="F:transmembrane signaling receptor activity"/>
    <property type="evidence" value="ECO:0007669"/>
    <property type="project" value="InterPro"/>
</dbReference>
<feature type="transmembrane region" description="Helical" evidence="8">
    <location>
        <begin position="12"/>
        <end position="31"/>
    </location>
</feature>
<evidence type="ECO:0000256" key="5">
    <source>
        <dbReference type="ARBA" id="ARBA00023224"/>
    </source>
</evidence>
<evidence type="ECO:0000256" key="6">
    <source>
        <dbReference type="ARBA" id="ARBA00029447"/>
    </source>
</evidence>
<dbReference type="PANTHER" id="PTHR32089:SF119">
    <property type="entry name" value="METHYL-ACCEPTING CHEMOTAXIS PROTEIN CTPL"/>
    <property type="match status" value="1"/>
</dbReference>
<dbReference type="AlphaFoldDB" id="A0A7U8C4B9"/>
<keyword evidence="12" id="KW-1185">Reference proteome</keyword>
<evidence type="ECO:0000256" key="3">
    <source>
        <dbReference type="ARBA" id="ARBA00022989"/>
    </source>
</evidence>
<comment type="subcellular location">
    <subcellularLocation>
        <location evidence="1">Membrane</location>
        <topology evidence="1">Multi-pass membrane protein</topology>
    </subcellularLocation>
</comment>
<dbReference type="InterPro" id="IPR004089">
    <property type="entry name" value="MCPsignal_dom"/>
</dbReference>
<keyword evidence="2 8" id="KW-0812">Transmembrane</keyword>
<protein>
    <submittedName>
        <fullName evidence="11">Putative methyl-accepting chemotaxis protein</fullName>
    </submittedName>
</protein>
<feature type="domain" description="HAMP" evidence="10">
    <location>
        <begin position="329"/>
        <end position="383"/>
    </location>
</feature>
<dbReference type="SMART" id="SM00304">
    <property type="entry name" value="HAMP"/>
    <property type="match status" value="1"/>
</dbReference>
<evidence type="ECO:0000313" key="12">
    <source>
        <dbReference type="Proteomes" id="UP000002171"/>
    </source>
</evidence>
<dbReference type="RefSeq" id="WP_007019905.1">
    <property type="nucleotide sequence ID" value="NZ_CH724125.1"/>
</dbReference>
<dbReference type="Proteomes" id="UP000002171">
    <property type="component" value="Unassembled WGS sequence"/>
</dbReference>
<sequence>MNISIGARVGAGFITMLIILVACGAAGIYGVKKVSESLLFVSGDARATSDGGKQISSSLQAEMLITERILSNDISKRDGRKLMREHKKASKNALKAMQEAGLIDEKLIKKTDSAIRRYRGASLSILSSYSELQGQQDELRQIINSILSDTTATQDKLQDLISQNIYDVTYVSRLEAIEDQLDQIRLNTILTSSSLGNMFTSSDLNSQLEKIKTDRDALAAVMEQTYQAMSMPALSESADSIKQSYTRLDQRASQMIVDYMTFRDERQSLSSIINQLLKTLSEMEAESASLVDSEVAKVDELVTTSSTMIAVAAGIGVLVALIALAVIIFTVVYPIRHVAKNLELIGQGEGDLNVSLKETGASELVTLAKGFNGFVGKIRNTITGVSDSIADLSESTQNLRQISSAATVAIQQQSAETEHAAAAVHQMTATANTVAGHAQEAAKAASAADSSAAQGNQEVSTTIDTINKQMSELDTASTVVEQLANDSDSIGSVLNVINDIAEQTNLLALNAAIEAARAGDAGRGFAVVADEVRQLASRTQTATTEIQDVVTKLHQAAGEAVKAMQNSREAGQQSAIQAEQSGKSISAITLESNTISEMTLQIASAAEEQASVAETINQNVVTISERAQDTYSASQEIENATQQLTQLSQRLKSLVSEFKH</sequence>